<dbReference type="EMBL" id="CM037154">
    <property type="protein sequence ID" value="KAH7861025.1"/>
    <property type="molecule type" value="Genomic_DNA"/>
</dbReference>
<dbReference type="Proteomes" id="UP000828048">
    <property type="component" value="Chromosome 4"/>
</dbReference>
<organism evidence="1 2">
    <name type="scientific">Vaccinium darrowii</name>
    <dbReference type="NCBI Taxonomy" id="229202"/>
    <lineage>
        <taxon>Eukaryota</taxon>
        <taxon>Viridiplantae</taxon>
        <taxon>Streptophyta</taxon>
        <taxon>Embryophyta</taxon>
        <taxon>Tracheophyta</taxon>
        <taxon>Spermatophyta</taxon>
        <taxon>Magnoliopsida</taxon>
        <taxon>eudicotyledons</taxon>
        <taxon>Gunneridae</taxon>
        <taxon>Pentapetalae</taxon>
        <taxon>asterids</taxon>
        <taxon>Ericales</taxon>
        <taxon>Ericaceae</taxon>
        <taxon>Vaccinioideae</taxon>
        <taxon>Vaccinieae</taxon>
        <taxon>Vaccinium</taxon>
    </lineage>
</organism>
<name>A0ACB7Z556_9ERIC</name>
<gene>
    <name evidence="1" type="ORF">Vadar_020736</name>
</gene>
<accession>A0ACB7Z556</accession>
<evidence type="ECO:0000313" key="1">
    <source>
        <dbReference type="EMBL" id="KAH7861025.1"/>
    </source>
</evidence>
<reference evidence="1 2" key="1">
    <citation type="journal article" date="2021" name="Hortic Res">
        <title>High-quality reference genome and annotation aids understanding of berry development for evergreen blueberry (Vaccinium darrowii).</title>
        <authorList>
            <person name="Yu J."/>
            <person name="Hulse-Kemp A.M."/>
            <person name="Babiker E."/>
            <person name="Staton M."/>
        </authorList>
    </citation>
    <scope>NUCLEOTIDE SEQUENCE [LARGE SCALE GENOMIC DNA]</scope>
    <source>
        <strain evidence="2">cv. NJ 8807/NJ 8810</strain>
        <tissue evidence="1">Young leaf</tissue>
    </source>
</reference>
<keyword evidence="2" id="KW-1185">Reference proteome</keyword>
<sequence>MQPQAIDGARVQGVVRFFGIERNKMEDEKGKALRMTDFINPDESGKAVSDLIKEITGGMGVDYFSECTGAVA</sequence>
<evidence type="ECO:0000313" key="2">
    <source>
        <dbReference type="Proteomes" id="UP000828048"/>
    </source>
</evidence>
<proteinExistence type="predicted"/>
<comment type="caution">
    <text evidence="1">The sequence shown here is derived from an EMBL/GenBank/DDBJ whole genome shotgun (WGS) entry which is preliminary data.</text>
</comment>
<protein>
    <submittedName>
        <fullName evidence="1">Uncharacterized protein</fullName>
    </submittedName>
</protein>